<name>A0A1X7T7Q8_AMPQE</name>
<dbReference type="InParanoid" id="A0A1X7T7Q8"/>
<accession>A0A1X7T7Q8</accession>
<proteinExistence type="predicted"/>
<organism evidence="1">
    <name type="scientific">Amphimedon queenslandica</name>
    <name type="common">Sponge</name>
    <dbReference type="NCBI Taxonomy" id="400682"/>
    <lineage>
        <taxon>Eukaryota</taxon>
        <taxon>Metazoa</taxon>
        <taxon>Porifera</taxon>
        <taxon>Demospongiae</taxon>
        <taxon>Heteroscleromorpha</taxon>
        <taxon>Haplosclerida</taxon>
        <taxon>Niphatidae</taxon>
        <taxon>Amphimedon</taxon>
    </lineage>
</organism>
<reference evidence="1" key="1">
    <citation type="submission" date="2017-05" db="UniProtKB">
        <authorList>
            <consortium name="EnsemblMetazoa"/>
        </authorList>
    </citation>
    <scope>IDENTIFICATION</scope>
</reference>
<dbReference type="AlphaFoldDB" id="A0A1X7T7Q8"/>
<evidence type="ECO:0000313" key="1">
    <source>
        <dbReference type="EnsemblMetazoa" id="Aqu2.1.10281_001"/>
    </source>
</evidence>
<dbReference type="EnsemblMetazoa" id="Aqu2.1.10281_001">
    <property type="protein sequence ID" value="Aqu2.1.10281_001"/>
    <property type="gene ID" value="Aqu2.1.10281"/>
</dbReference>
<protein>
    <submittedName>
        <fullName evidence="1">Uncharacterized protein</fullName>
    </submittedName>
</protein>
<sequence length="20" mass="2366">VHVCHLQFLEYFLATNMSVN</sequence>